<sequence length="689" mass="75502">MRIVTLLKKSFGVLQRIGKSLTLPIALLPVAGILMGLGTLLENQYILNAFPIFASDGFQLIANIMSSAGSIVFDNLPLLFAVGVAIGMSSGDGVAALATIVGFLVMNMTTGIMAGVDITEVGTNPMYATVLGIPTLPTGVFGGILIGITSAIIYEKFHNIRLPEFLGFFSGKRFVPVIAAISGVVLGIILAIIWPPIQGGLLSFSRYMIGTNETIAAFIFGLIERALIPFGLHHIWYTPFWYQFGEYVNSAGQLVVGDQAIFFAQLKDGVEFTAGTFMTGKFPFMMFGIPAAALAMYNEAYDSKKKLVAGALLSGALTSLITGITEPIEFMFLFVAPLLFAVHCVFAGLSFMLMQLLNVKIAVTFSGGLIDFILLGVIPNRTNWWWVLIIGAAFFIIYYFGFRFIIRKLDLRTPGREDEDEDINIDISDGTLAAEVLKALGGAKNIKYLDSCITRLRVTVKKLSLVNKTKLKSLGAVDFMTIGNNIQSVFGPKSDMLKEQIKDIMDGKEIVVKKKKEIKEIESGVKTKEEIYIPISGKIIRLEEVPDEIFSMKLIGDGFAIDPRENILKSPVKGMIITLSKEMHSVTIRTLEGFDILIHVGIDSLKLKGKGFKAFVQEGDIVKPGDDLIEFSLDVLRDEATSQIIPVIFKGLSKDKFIYFKNNTEVSSGEVNKVEIHEKDKNNIIENGK</sequence>
<name>A0A4S2DLM0_9CLOT</name>
<dbReference type="EMBL" id="SRYR01000002">
    <property type="protein sequence ID" value="TGY42572.1"/>
    <property type="molecule type" value="Genomic_DNA"/>
</dbReference>
<dbReference type="PANTHER" id="PTHR30009:SF20">
    <property type="entry name" value="PTS SYSTEM GLUCOSE-SPECIFIC EIICB COMPONENT-RELATED"/>
    <property type="match status" value="1"/>
</dbReference>
<accession>A0A4S2DLM0</accession>
<evidence type="ECO:0000259" key="15">
    <source>
        <dbReference type="PROSITE" id="PS51103"/>
    </source>
</evidence>
<dbReference type="GO" id="GO:1904659">
    <property type="term" value="P:D-glucose transmembrane transport"/>
    <property type="evidence" value="ECO:0007669"/>
    <property type="project" value="InterPro"/>
</dbReference>
<evidence type="ECO:0000256" key="9">
    <source>
        <dbReference type="ARBA" id="ARBA00022989"/>
    </source>
</evidence>
<evidence type="ECO:0000259" key="14">
    <source>
        <dbReference type="PROSITE" id="PS51098"/>
    </source>
</evidence>
<feature type="domain" description="PTS EIIA type-1" evidence="13">
    <location>
        <begin position="547"/>
        <end position="651"/>
    </location>
</feature>
<dbReference type="AlphaFoldDB" id="A0A4S2DLM0"/>
<feature type="domain" description="PTS EIIB type-1" evidence="14">
    <location>
        <begin position="430"/>
        <end position="511"/>
    </location>
</feature>
<dbReference type="SUPFAM" id="SSF55604">
    <property type="entry name" value="Glucose permease domain IIB"/>
    <property type="match status" value="1"/>
</dbReference>
<evidence type="ECO:0000256" key="1">
    <source>
        <dbReference type="ARBA" id="ARBA00004651"/>
    </source>
</evidence>
<feature type="transmembrane region" description="Helical" evidence="12">
    <location>
        <begin position="361"/>
        <end position="378"/>
    </location>
</feature>
<dbReference type="Pfam" id="PF00367">
    <property type="entry name" value="PTS_EIIB"/>
    <property type="match status" value="1"/>
</dbReference>
<feature type="transmembrane region" description="Helical" evidence="12">
    <location>
        <begin position="330"/>
        <end position="354"/>
    </location>
</feature>
<dbReference type="InterPro" id="IPR011299">
    <property type="entry name" value="PTS_IIBC_glc"/>
</dbReference>
<dbReference type="InterPro" id="IPR001127">
    <property type="entry name" value="PTS_EIIA_1_perm"/>
</dbReference>
<keyword evidence="10 12" id="KW-0472">Membrane</keyword>
<feature type="transmembrane region" description="Helical" evidence="12">
    <location>
        <begin position="21"/>
        <end position="39"/>
    </location>
</feature>
<feature type="domain" description="PTS EIIC type-1" evidence="15">
    <location>
        <begin position="8"/>
        <end position="418"/>
    </location>
</feature>
<keyword evidence="17" id="KW-1185">Reference proteome</keyword>
<keyword evidence="7 12" id="KW-0812">Transmembrane</keyword>
<organism evidence="16 17">
    <name type="scientific">Clostridium sartagoforme</name>
    <dbReference type="NCBI Taxonomy" id="84031"/>
    <lineage>
        <taxon>Bacteria</taxon>
        <taxon>Bacillati</taxon>
        <taxon>Bacillota</taxon>
        <taxon>Clostridia</taxon>
        <taxon>Eubacteriales</taxon>
        <taxon>Clostridiaceae</taxon>
        <taxon>Clostridium</taxon>
    </lineage>
</organism>
<evidence type="ECO:0000256" key="6">
    <source>
        <dbReference type="ARBA" id="ARBA00022683"/>
    </source>
</evidence>
<dbReference type="GO" id="GO:0008982">
    <property type="term" value="F:protein-N(PI)-phosphohistidine-sugar phosphotransferase activity"/>
    <property type="evidence" value="ECO:0007669"/>
    <property type="project" value="InterPro"/>
</dbReference>
<dbReference type="GO" id="GO:0055056">
    <property type="term" value="F:D-glucose transmembrane transporter activity"/>
    <property type="evidence" value="ECO:0007669"/>
    <property type="project" value="InterPro"/>
</dbReference>
<keyword evidence="4 16" id="KW-0762">Sugar transport</keyword>
<evidence type="ECO:0000256" key="12">
    <source>
        <dbReference type="SAM" id="Phobius"/>
    </source>
</evidence>
<keyword evidence="5" id="KW-0808">Transferase</keyword>
<feature type="transmembrane region" description="Helical" evidence="12">
    <location>
        <begin position="282"/>
        <end position="300"/>
    </location>
</feature>
<dbReference type="Gene3D" id="2.70.70.10">
    <property type="entry name" value="Glucose Permease (Domain IIA)"/>
    <property type="match status" value="1"/>
</dbReference>
<feature type="transmembrane region" description="Helical" evidence="12">
    <location>
        <begin position="94"/>
        <end position="116"/>
    </location>
</feature>
<keyword evidence="2" id="KW-0813">Transport</keyword>
<dbReference type="Pfam" id="PF00358">
    <property type="entry name" value="PTS_EIIA_1"/>
    <property type="match status" value="1"/>
</dbReference>
<dbReference type="RefSeq" id="WP_136005913.1">
    <property type="nucleotide sequence ID" value="NZ_SRYR01000002.1"/>
</dbReference>
<keyword evidence="6" id="KW-0598">Phosphotransferase system</keyword>
<dbReference type="GO" id="GO:0005886">
    <property type="term" value="C:plasma membrane"/>
    <property type="evidence" value="ECO:0007669"/>
    <property type="project" value="UniProtKB-SubCell"/>
</dbReference>
<feature type="active site" description="Phosphocysteine intermediate; for EIIB activity" evidence="11">
    <location>
        <position position="452"/>
    </location>
</feature>
<dbReference type="NCBIfam" id="TIGR00826">
    <property type="entry name" value="EIIB_glc"/>
    <property type="match status" value="1"/>
</dbReference>
<dbReference type="CDD" id="cd00212">
    <property type="entry name" value="PTS_IIB_glc"/>
    <property type="match status" value="1"/>
</dbReference>
<evidence type="ECO:0000313" key="16">
    <source>
        <dbReference type="EMBL" id="TGY42572.1"/>
    </source>
</evidence>
<dbReference type="GO" id="GO:0016301">
    <property type="term" value="F:kinase activity"/>
    <property type="evidence" value="ECO:0007669"/>
    <property type="project" value="UniProtKB-KW"/>
</dbReference>
<evidence type="ECO:0000256" key="8">
    <source>
        <dbReference type="ARBA" id="ARBA00022777"/>
    </source>
</evidence>
<dbReference type="PROSITE" id="PS51103">
    <property type="entry name" value="PTS_EIIC_TYPE_1"/>
    <property type="match status" value="1"/>
</dbReference>
<feature type="transmembrane region" description="Helical" evidence="12">
    <location>
        <begin position="174"/>
        <end position="194"/>
    </location>
</feature>
<keyword evidence="8" id="KW-0418">Kinase</keyword>
<dbReference type="GO" id="GO:0009401">
    <property type="term" value="P:phosphoenolpyruvate-dependent sugar phosphotransferase system"/>
    <property type="evidence" value="ECO:0007669"/>
    <property type="project" value="UniProtKB-KW"/>
</dbReference>
<evidence type="ECO:0000256" key="2">
    <source>
        <dbReference type="ARBA" id="ARBA00022448"/>
    </source>
</evidence>
<dbReference type="PROSITE" id="PS51098">
    <property type="entry name" value="PTS_EIIB_TYPE_1"/>
    <property type="match status" value="1"/>
</dbReference>
<dbReference type="InterPro" id="IPR013013">
    <property type="entry name" value="PTS_EIIC_1"/>
</dbReference>
<dbReference type="InterPro" id="IPR036878">
    <property type="entry name" value="Glu_permease_IIB"/>
</dbReference>
<feature type="transmembrane region" description="Helical" evidence="12">
    <location>
        <begin position="71"/>
        <end position="88"/>
    </location>
</feature>
<evidence type="ECO:0000256" key="7">
    <source>
        <dbReference type="ARBA" id="ARBA00022692"/>
    </source>
</evidence>
<dbReference type="InterPro" id="IPR003352">
    <property type="entry name" value="PTS_EIIC"/>
</dbReference>
<dbReference type="NCBIfam" id="TIGR00830">
    <property type="entry name" value="PTBA"/>
    <property type="match status" value="1"/>
</dbReference>
<evidence type="ECO:0000256" key="11">
    <source>
        <dbReference type="PROSITE-ProRule" id="PRU00421"/>
    </source>
</evidence>
<dbReference type="PANTHER" id="PTHR30009">
    <property type="entry name" value="CYTOCHROME C-TYPE SYNTHESIS PROTEIN AND PTS TRANSMEMBRANE COMPONENT"/>
    <property type="match status" value="1"/>
</dbReference>
<dbReference type="InterPro" id="IPR011055">
    <property type="entry name" value="Dup_hybrid_motif"/>
</dbReference>
<dbReference type="PROSITE" id="PS51093">
    <property type="entry name" value="PTS_EIIA_TYPE_1"/>
    <property type="match status" value="1"/>
</dbReference>
<dbReference type="Gene3D" id="3.30.1360.60">
    <property type="entry name" value="Glucose permease domain IIB"/>
    <property type="match status" value="1"/>
</dbReference>
<proteinExistence type="predicted"/>
<dbReference type="InterPro" id="IPR001996">
    <property type="entry name" value="PTS_IIB_1"/>
</dbReference>
<evidence type="ECO:0000256" key="4">
    <source>
        <dbReference type="ARBA" id="ARBA00022597"/>
    </source>
</evidence>
<feature type="transmembrane region" description="Helical" evidence="12">
    <location>
        <begin position="307"/>
        <end position="324"/>
    </location>
</feature>
<feature type="transmembrane region" description="Helical" evidence="12">
    <location>
        <begin position="128"/>
        <end position="154"/>
    </location>
</feature>
<keyword evidence="3" id="KW-1003">Cell membrane</keyword>
<evidence type="ECO:0000256" key="3">
    <source>
        <dbReference type="ARBA" id="ARBA00022475"/>
    </source>
</evidence>
<dbReference type="NCBIfam" id="TIGR02002">
    <property type="entry name" value="PTS-II-BC-glcB"/>
    <property type="match status" value="1"/>
</dbReference>
<dbReference type="InterPro" id="IPR018113">
    <property type="entry name" value="PTrfase_EIIB_Cys"/>
</dbReference>
<comment type="caution">
    <text evidence="16">The sequence shown here is derived from an EMBL/GenBank/DDBJ whole genome shotgun (WGS) entry which is preliminary data.</text>
</comment>
<evidence type="ECO:0000259" key="13">
    <source>
        <dbReference type="PROSITE" id="PS51093"/>
    </source>
</evidence>
<comment type="subcellular location">
    <subcellularLocation>
        <location evidence="1">Cell membrane</location>
        <topology evidence="1">Multi-pass membrane protein</topology>
    </subcellularLocation>
</comment>
<evidence type="ECO:0000256" key="5">
    <source>
        <dbReference type="ARBA" id="ARBA00022679"/>
    </source>
</evidence>
<reference evidence="16 17" key="1">
    <citation type="submission" date="2019-04" db="EMBL/GenBank/DDBJ databases">
        <title>Microbes associate with the intestines of laboratory mice.</title>
        <authorList>
            <person name="Navarre W."/>
            <person name="Wong E."/>
            <person name="Huang K."/>
            <person name="Tropini C."/>
            <person name="Ng K."/>
            <person name="Yu B."/>
        </authorList>
    </citation>
    <scope>NUCLEOTIDE SEQUENCE [LARGE SCALE GENOMIC DNA]</scope>
    <source>
        <strain evidence="16 17">NM50_B9-20</strain>
    </source>
</reference>
<evidence type="ECO:0000256" key="10">
    <source>
        <dbReference type="ARBA" id="ARBA00023136"/>
    </source>
</evidence>
<dbReference type="OrthoDB" id="9764327at2"/>
<evidence type="ECO:0000313" key="17">
    <source>
        <dbReference type="Proteomes" id="UP000306888"/>
    </source>
</evidence>
<keyword evidence="9 12" id="KW-1133">Transmembrane helix</keyword>
<gene>
    <name evidence="16" type="ORF">E5347_07085</name>
</gene>
<dbReference type="SUPFAM" id="SSF51261">
    <property type="entry name" value="Duplicated hybrid motif"/>
    <property type="match status" value="1"/>
</dbReference>
<protein>
    <submittedName>
        <fullName evidence="16">PTS glucose transporter subunit IICBA</fullName>
    </submittedName>
</protein>
<feature type="transmembrane region" description="Helical" evidence="12">
    <location>
        <begin position="384"/>
        <end position="406"/>
    </location>
</feature>
<dbReference type="InterPro" id="IPR050429">
    <property type="entry name" value="PTS_Glucose_EIICBA"/>
</dbReference>
<dbReference type="GO" id="GO:0090563">
    <property type="term" value="F:protein-phosphocysteine-sugar phosphotransferase activity"/>
    <property type="evidence" value="ECO:0007669"/>
    <property type="project" value="TreeGrafter"/>
</dbReference>
<dbReference type="Proteomes" id="UP000306888">
    <property type="component" value="Unassembled WGS sequence"/>
</dbReference>
<dbReference type="Pfam" id="PF02378">
    <property type="entry name" value="PTS_EIIC"/>
    <property type="match status" value="1"/>
</dbReference>